<evidence type="ECO:0008006" key="3">
    <source>
        <dbReference type="Google" id="ProtNLM"/>
    </source>
</evidence>
<name>A0ABN1T7U9_9ACTN</name>
<keyword evidence="2" id="KW-1185">Reference proteome</keyword>
<evidence type="ECO:0000313" key="1">
    <source>
        <dbReference type="EMBL" id="GAA1068949.1"/>
    </source>
</evidence>
<evidence type="ECO:0000313" key="2">
    <source>
        <dbReference type="Proteomes" id="UP001500037"/>
    </source>
</evidence>
<sequence length="77" mass="8329">MAVQLAVQVAVQVAVWPAVWMARVASGWRHGRGGARESVNPEPLVRLSLCVLGISLCEGKGWGAGGHGDRRDVRRQR</sequence>
<dbReference type="Proteomes" id="UP001500037">
    <property type="component" value="Unassembled WGS sequence"/>
</dbReference>
<gene>
    <name evidence="1" type="ORF">GCM10009665_74760</name>
</gene>
<protein>
    <recommendedName>
        <fullName evidence="3">Secreted protein</fullName>
    </recommendedName>
</protein>
<proteinExistence type="predicted"/>
<organism evidence="1 2">
    <name type="scientific">Kitasatospora nipponensis</name>
    <dbReference type="NCBI Taxonomy" id="258049"/>
    <lineage>
        <taxon>Bacteria</taxon>
        <taxon>Bacillati</taxon>
        <taxon>Actinomycetota</taxon>
        <taxon>Actinomycetes</taxon>
        <taxon>Kitasatosporales</taxon>
        <taxon>Streptomycetaceae</taxon>
        <taxon>Kitasatospora</taxon>
    </lineage>
</organism>
<reference evidence="1 2" key="1">
    <citation type="journal article" date="2019" name="Int. J. Syst. Evol. Microbiol.">
        <title>The Global Catalogue of Microorganisms (GCM) 10K type strain sequencing project: providing services to taxonomists for standard genome sequencing and annotation.</title>
        <authorList>
            <consortium name="The Broad Institute Genomics Platform"/>
            <consortium name="The Broad Institute Genome Sequencing Center for Infectious Disease"/>
            <person name="Wu L."/>
            <person name="Ma J."/>
        </authorList>
    </citation>
    <scope>NUCLEOTIDE SEQUENCE [LARGE SCALE GENOMIC DNA]</scope>
    <source>
        <strain evidence="1 2">JCM 13004</strain>
    </source>
</reference>
<dbReference type="EMBL" id="BAAALF010000285">
    <property type="protein sequence ID" value="GAA1068949.1"/>
    <property type="molecule type" value="Genomic_DNA"/>
</dbReference>
<accession>A0ABN1T7U9</accession>
<comment type="caution">
    <text evidence="1">The sequence shown here is derived from an EMBL/GenBank/DDBJ whole genome shotgun (WGS) entry which is preliminary data.</text>
</comment>